<comment type="caution">
    <text evidence="1">The sequence shown here is derived from an EMBL/GenBank/DDBJ whole genome shotgun (WGS) entry which is preliminary data.</text>
</comment>
<dbReference type="EMBL" id="QXNG01000109">
    <property type="protein sequence ID" value="THA12421.1"/>
    <property type="molecule type" value="Genomic_DNA"/>
</dbReference>
<organism evidence="1 2">
    <name type="scientific">Rodentibacter pneumotropicus</name>
    <dbReference type="NCBI Taxonomy" id="758"/>
    <lineage>
        <taxon>Bacteria</taxon>
        <taxon>Pseudomonadati</taxon>
        <taxon>Pseudomonadota</taxon>
        <taxon>Gammaproteobacteria</taxon>
        <taxon>Pasteurellales</taxon>
        <taxon>Pasteurellaceae</taxon>
        <taxon>Rodentibacter</taxon>
    </lineage>
</organism>
<gene>
    <name evidence="1" type="ORF">D3M76_09980</name>
</gene>
<proteinExistence type="predicted"/>
<evidence type="ECO:0000313" key="1">
    <source>
        <dbReference type="EMBL" id="THA12421.1"/>
    </source>
</evidence>
<accession>A0A4S2Q6V5</accession>
<dbReference type="RefSeq" id="WP_136125743.1">
    <property type="nucleotide sequence ID" value="NZ_CAJUGY010000040.1"/>
</dbReference>
<name>A0A4S2Q6V5_9PAST</name>
<dbReference type="AlphaFoldDB" id="A0A4S2Q6V5"/>
<reference evidence="1 2" key="1">
    <citation type="journal article" date="2019" name="Vet. Microbiol.">
        <title>Development of multi locus sequence typing (MLST) of Rodentibacter pneumotropicus.</title>
        <authorList>
            <person name="Adhikary S."/>
            <person name="Bisgaard M."/>
            <person name="Boot R."/>
            <person name="Benga L."/>
            <person name="Nicklas W."/>
            <person name="Christensen H."/>
        </authorList>
    </citation>
    <scope>NUCLEOTIDE SEQUENCE [LARGE SCALE GENOMIC DNA]</scope>
    <source>
        <strain evidence="1 2">1596_07</strain>
    </source>
</reference>
<sequence length="231" mass="26296">MLSEKEIEAFKNGAFGVSRDGRKARYIGDNKNGSPVIARFCEDGTFVSTHIYTTSFVFSEGIETHFDIVGLWEDKPEPFNLERALSGEPVLLKNGLKGFVIADLSLNGKQEVSEFLDYKHLVGFAEDNNLHLLQWNLDGDDEVYVDKSYSIIGMWKEPEPISSVDDLPKPIREFGGLDRVWFISQNEAVYEPSYYSRFDGWSAHQEESLANGCYYATKEDCQTVCDWLMSR</sequence>
<protein>
    <submittedName>
        <fullName evidence="1">Uncharacterized protein</fullName>
    </submittedName>
</protein>
<dbReference type="Proteomes" id="UP000310576">
    <property type="component" value="Unassembled WGS sequence"/>
</dbReference>
<evidence type="ECO:0000313" key="2">
    <source>
        <dbReference type="Proteomes" id="UP000310576"/>
    </source>
</evidence>